<evidence type="ECO:0000313" key="3">
    <source>
        <dbReference type="EMBL" id="TBN14779.1"/>
    </source>
</evidence>
<dbReference type="PANTHER" id="PTHR30344:SF1">
    <property type="entry name" value="6-PHOSPHOGLUCONOLACTONASE"/>
    <property type="match status" value="1"/>
</dbReference>
<comment type="caution">
    <text evidence="3">The sequence shown here is derived from an EMBL/GenBank/DDBJ whole genome shotgun (WGS) entry which is preliminary data.</text>
</comment>
<protein>
    <submittedName>
        <fullName evidence="3">Lactonase family protein</fullName>
    </submittedName>
</protein>
<dbReference type="PROSITE" id="PS51318">
    <property type="entry name" value="TAT"/>
    <property type="match status" value="1"/>
</dbReference>
<dbReference type="EMBL" id="SISF01000026">
    <property type="protein sequence ID" value="TBN14779.1"/>
    <property type="molecule type" value="Genomic_DNA"/>
</dbReference>
<dbReference type="InterPro" id="IPR006311">
    <property type="entry name" value="TAT_signal"/>
</dbReference>
<dbReference type="InterPro" id="IPR011048">
    <property type="entry name" value="Haem_d1_sf"/>
</dbReference>
<evidence type="ECO:0000313" key="4">
    <source>
        <dbReference type="Proteomes" id="UP000294239"/>
    </source>
</evidence>
<dbReference type="RefSeq" id="WP_111850936.1">
    <property type="nucleotide sequence ID" value="NZ_SISF01000026.1"/>
</dbReference>
<name>A0ABY1YBP6_9HYPH</name>
<keyword evidence="2" id="KW-0313">Glucose metabolism</keyword>
<organism evidence="3 4">
    <name type="scientific">Agrobacterium cavarae</name>
    <dbReference type="NCBI Taxonomy" id="2528239"/>
    <lineage>
        <taxon>Bacteria</taxon>
        <taxon>Pseudomonadati</taxon>
        <taxon>Pseudomonadota</taxon>
        <taxon>Alphaproteobacteria</taxon>
        <taxon>Hyphomicrobiales</taxon>
        <taxon>Rhizobiaceae</taxon>
        <taxon>Rhizobium/Agrobacterium group</taxon>
        <taxon>Agrobacterium</taxon>
    </lineage>
</organism>
<gene>
    <name evidence="3" type="ORF">EYC79_07000</name>
</gene>
<dbReference type="GeneID" id="301040932"/>
<dbReference type="Pfam" id="PF10282">
    <property type="entry name" value="Lactonase"/>
    <property type="match status" value="1"/>
</dbReference>
<reference evidence="3 4" key="1">
    <citation type="submission" date="2019-02" db="EMBL/GenBank/DDBJ databases">
        <title>Current taxonomic status of genus Agrobacterium and description of Agrobacterium cavarae sp. nov. isolated from maize roots.</title>
        <authorList>
            <person name="Flores-Felix J.D."/>
            <person name="Menendez E."/>
            <person name="Ramirez-Bahena M.H."/>
            <person name="Garcia-Fraile P."/>
            <person name="Velazquez E."/>
        </authorList>
    </citation>
    <scope>NUCLEOTIDE SEQUENCE [LARGE SCALE GENOMIC DNA]</scope>
    <source>
        <strain evidence="3 4">RZME10</strain>
    </source>
</reference>
<dbReference type="Gene3D" id="2.130.10.10">
    <property type="entry name" value="YVTN repeat-like/Quinoprotein amine dehydrogenase"/>
    <property type="match status" value="1"/>
</dbReference>
<accession>A0ABY1YBP6</accession>
<evidence type="ECO:0000256" key="2">
    <source>
        <dbReference type="ARBA" id="ARBA00022526"/>
    </source>
</evidence>
<sequence length="386" mass="41427">MKVINRRAFVKGIGMSAAAVAVLPIAVAAKESTLKPFRPRFAYVGSRTTKERKARGKGIEVYRIGQNESEWEHIQLLDGLTNPSFLITDAERRFLYTVHGDESEITSFAIDADIGKLRKIATASTRGKNPVHLVIHPSSQTMLVANYATGSIVTIPISTDGTLSQAGDPIFLPGESGPHRTEQTMSHPHQIVADRSGRFFLVPDKGLDRIFTIAVDERGKLEIVTSIATRRGAGPRHAVFNPQGDIVHVVNELDSSITTYGFDSTSGALTPIEIVPSVPTSFLGDNRAAAIGASTDGSQLFATNRGQNTVVQFNIDAASGKISDPRWHQTLGKGPRFASLSPTGKTLFVANELTDTVVAYDLRAEGMMTNPTETAATGSPVSIAFA</sequence>
<comment type="similarity">
    <text evidence="1">Belongs to the cycloisomerase 2 family.</text>
</comment>
<dbReference type="SUPFAM" id="SSF51004">
    <property type="entry name" value="C-terminal (heme d1) domain of cytochrome cd1-nitrite reductase"/>
    <property type="match status" value="1"/>
</dbReference>
<dbReference type="InterPro" id="IPR050282">
    <property type="entry name" value="Cycloisomerase_2"/>
</dbReference>
<dbReference type="InterPro" id="IPR015943">
    <property type="entry name" value="WD40/YVTN_repeat-like_dom_sf"/>
</dbReference>
<dbReference type="Proteomes" id="UP000294239">
    <property type="component" value="Unassembled WGS sequence"/>
</dbReference>
<dbReference type="InterPro" id="IPR019405">
    <property type="entry name" value="Lactonase_7-beta_prop"/>
</dbReference>
<proteinExistence type="inferred from homology"/>
<evidence type="ECO:0000256" key="1">
    <source>
        <dbReference type="ARBA" id="ARBA00005564"/>
    </source>
</evidence>
<keyword evidence="2" id="KW-0119">Carbohydrate metabolism</keyword>
<dbReference type="PANTHER" id="PTHR30344">
    <property type="entry name" value="6-PHOSPHOGLUCONOLACTONASE-RELATED"/>
    <property type="match status" value="1"/>
</dbReference>
<keyword evidence="4" id="KW-1185">Reference proteome</keyword>